<dbReference type="RefSeq" id="WP_207086319.1">
    <property type="nucleotide sequence ID" value="NZ_JAFLQW010000033.1"/>
</dbReference>
<proteinExistence type="predicted"/>
<dbReference type="Proteomes" id="UP000664844">
    <property type="component" value="Unassembled WGS sequence"/>
</dbReference>
<name>A0ABS3FL29_9CYAN</name>
<evidence type="ECO:0000313" key="2">
    <source>
        <dbReference type="Proteomes" id="UP000664844"/>
    </source>
</evidence>
<reference evidence="1 2" key="1">
    <citation type="submission" date="2021-03" db="EMBL/GenBank/DDBJ databases">
        <title>Metabolic Capacity of the Antarctic Cyanobacterium Phormidium pseudopriestleyi that Sustains Oxygenic Photosynthesis in the Presence of Hydrogen Sulfide.</title>
        <authorList>
            <person name="Lumian J.E."/>
            <person name="Jungblut A.D."/>
            <person name="Dillon M.L."/>
            <person name="Hawes I."/>
            <person name="Doran P.T."/>
            <person name="Mackey T.J."/>
            <person name="Dick G.J."/>
            <person name="Grettenberger C.L."/>
            <person name="Sumner D.Y."/>
        </authorList>
    </citation>
    <scope>NUCLEOTIDE SEQUENCE [LARGE SCALE GENOMIC DNA]</scope>
    <source>
        <strain evidence="1 2">FRX01</strain>
    </source>
</reference>
<sequence length="62" mass="6913">MSKILRQGAIARSLLFDGIAVRNPVSCPFASEVRIQNHRKSLTPSKFPSPVGLAFLLIFFRL</sequence>
<gene>
    <name evidence="1" type="ORF">J0895_01180</name>
</gene>
<evidence type="ECO:0000313" key="1">
    <source>
        <dbReference type="EMBL" id="MBO0347743.1"/>
    </source>
</evidence>
<accession>A0ABS3FL29</accession>
<comment type="caution">
    <text evidence="1">The sequence shown here is derived from an EMBL/GenBank/DDBJ whole genome shotgun (WGS) entry which is preliminary data.</text>
</comment>
<dbReference type="EMBL" id="JAFLQW010000033">
    <property type="protein sequence ID" value="MBO0347743.1"/>
    <property type="molecule type" value="Genomic_DNA"/>
</dbReference>
<protein>
    <submittedName>
        <fullName evidence="1">Uncharacterized protein</fullName>
    </submittedName>
</protein>
<organism evidence="1 2">
    <name type="scientific">Phormidium pseudopriestleyi FRX01</name>
    <dbReference type="NCBI Taxonomy" id="1759528"/>
    <lineage>
        <taxon>Bacteria</taxon>
        <taxon>Bacillati</taxon>
        <taxon>Cyanobacteriota</taxon>
        <taxon>Cyanophyceae</taxon>
        <taxon>Oscillatoriophycideae</taxon>
        <taxon>Oscillatoriales</taxon>
        <taxon>Oscillatoriaceae</taxon>
        <taxon>Phormidium</taxon>
    </lineage>
</organism>
<keyword evidence="2" id="KW-1185">Reference proteome</keyword>